<protein>
    <submittedName>
        <fullName evidence="11">ABC transporter permease</fullName>
    </submittedName>
</protein>
<sequence length="275" mass="31178">MTSQGPVPLSELSQWQLLRQDLGLSLRQWPLWMHLGWQDLLRQYRRSFLGPTWIAINMAIFTAAFGWIGAQLFNQDTKTYIPYFCLGNIFFGFLTSMFNDGCKTYIDAAPFLKQASYPKFTFVFRVVWRNLLLLAHQIPLILVVLWYGGLLQGVLWHVWLAGFVLSTIGATLVLAILAAIATRFRDVPMVVSSILQIAFFVTPVMWQSSQLTTSRAHLLTTLNPLAAWLELMRAPLLGKIPSATAFLAAGSTFCVLLVLCVGLYLAVRRRINYWL</sequence>
<keyword evidence="3" id="KW-0813">Transport</keyword>
<reference evidence="11 12" key="1">
    <citation type="submission" date="2020-08" db="EMBL/GenBank/DDBJ databases">
        <title>Genome sequence of Diaphorobacter ruginosibacter DSM 27467T.</title>
        <authorList>
            <person name="Hyun D.-W."/>
            <person name="Bae J.-W."/>
        </authorList>
    </citation>
    <scope>NUCLEOTIDE SEQUENCE [LARGE SCALE GENOMIC DNA]</scope>
    <source>
        <strain evidence="11 12">DSM 27467</strain>
    </source>
</reference>
<proteinExistence type="inferred from homology"/>
<gene>
    <name evidence="11" type="ORF">H9K76_05620</name>
</gene>
<evidence type="ECO:0000256" key="4">
    <source>
        <dbReference type="ARBA" id="ARBA00022475"/>
    </source>
</evidence>
<dbReference type="PANTHER" id="PTHR30413">
    <property type="entry name" value="INNER MEMBRANE TRANSPORT PERMEASE"/>
    <property type="match status" value="1"/>
</dbReference>
<evidence type="ECO:0000256" key="5">
    <source>
        <dbReference type="ARBA" id="ARBA00022692"/>
    </source>
</evidence>
<feature type="transmembrane region" description="Helical" evidence="9">
    <location>
        <begin position="245"/>
        <end position="267"/>
    </location>
</feature>
<dbReference type="GO" id="GO:0140359">
    <property type="term" value="F:ABC-type transporter activity"/>
    <property type="evidence" value="ECO:0007669"/>
    <property type="project" value="InterPro"/>
</dbReference>
<dbReference type="PANTHER" id="PTHR30413:SF10">
    <property type="entry name" value="CAPSULE POLYSACCHARIDE EXPORT INNER-MEMBRANE PROTEIN CTRC"/>
    <property type="match status" value="1"/>
</dbReference>
<dbReference type="RefSeq" id="WP_187598608.1">
    <property type="nucleotide sequence ID" value="NZ_CP060714.1"/>
</dbReference>
<feature type="transmembrane region" description="Helical" evidence="9">
    <location>
        <begin position="126"/>
        <end position="148"/>
    </location>
</feature>
<evidence type="ECO:0000259" key="10">
    <source>
        <dbReference type="Pfam" id="PF01061"/>
    </source>
</evidence>
<feature type="domain" description="ABC-2 type transporter transmembrane" evidence="10">
    <location>
        <begin position="32"/>
        <end position="235"/>
    </location>
</feature>
<evidence type="ECO:0000256" key="8">
    <source>
        <dbReference type="ARBA" id="ARBA00023136"/>
    </source>
</evidence>
<feature type="transmembrane region" description="Helical" evidence="9">
    <location>
        <begin position="187"/>
        <end position="206"/>
    </location>
</feature>
<comment type="subcellular location">
    <subcellularLocation>
        <location evidence="1">Cell membrane</location>
        <topology evidence="1">Multi-pass membrane protein</topology>
    </subcellularLocation>
</comment>
<evidence type="ECO:0000256" key="1">
    <source>
        <dbReference type="ARBA" id="ARBA00004651"/>
    </source>
</evidence>
<keyword evidence="6 9" id="KW-1133">Transmembrane helix</keyword>
<dbReference type="GO" id="GO:0015920">
    <property type="term" value="P:lipopolysaccharide transport"/>
    <property type="evidence" value="ECO:0007669"/>
    <property type="project" value="TreeGrafter"/>
</dbReference>
<dbReference type="GO" id="GO:0015774">
    <property type="term" value="P:polysaccharide transport"/>
    <property type="evidence" value="ECO:0007669"/>
    <property type="project" value="UniProtKB-KW"/>
</dbReference>
<evidence type="ECO:0000256" key="9">
    <source>
        <dbReference type="SAM" id="Phobius"/>
    </source>
</evidence>
<feature type="transmembrane region" description="Helical" evidence="9">
    <location>
        <begin position="48"/>
        <end position="68"/>
    </location>
</feature>
<keyword evidence="5 9" id="KW-0812">Transmembrane</keyword>
<feature type="transmembrane region" description="Helical" evidence="9">
    <location>
        <begin position="80"/>
        <end position="98"/>
    </location>
</feature>
<organism evidence="11 12">
    <name type="scientific">Diaphorobacter ruginosibacter</name>
    <dbReference type="NCBI Taxonomy" id="1715720"/>
    <lineage>
        <taxon>Bacteria</taxon>
        <taxon>Pseudomonadati</taxon>
        <taxon>Pseudomonadota</taxon>
        <taxon>Betaproteobacteria</taxon>
        <taxon>Burkholderiales</taxon>
        <taxon>Comamonadaceae</taxon>
        <taxon>Diaphorobacter</taxon>
    </lineage>
</organism>
<evidence type="ECO:0000256" key="7">
    <source>
        <dbReference type="ARBA" id="ARBA00023047"/>
    </source>
</evidence>
<dbReference type="GO" id="GO:0005886">
    <property type="term" value="C:plasma membrane"/>
    <property type="evidence" value="ECO:0007669"/>
    <property type="project" value="UniProtKB-SubCell"/>
</dbReference>
<evidence type="ECO:0000256" key="6">
    <source>
        <dbReference type="ARBA" id="ARBA00022989"/>
    </source>
</evidence>
<evidence type="ECO:0000256" key="2">
    <source>
        <dbReference type="ARBA" id="ARBA00007783"/>
    </source>
</evidence>
<evidence type="ECO:0000313" key="11">
    <source>
        <dbReference type="EMBL" id="QNN58321.1"/>
    </source>
</evidence>
<keyword evidence="4" id="KW-1003">Cell membrane</keyword>
<keyword evidence="8 9" id="KW-0472">Membrane</keyword>
<feature type="transmembrane region" description="Helical" evidence="9">
    <location>
        <begin position="154"/>
        <end position="180"/>
    </location>
</feature>
<keyword evidence="12" id="KW-1185">Reference proteome</keyword>
<dbReference type="KEGG" id="drg:H9K76_05620"/>
<accession>A0A7G9RRU6</accession>
<evidence type="ECO:0000313" key="12">
    <source>
        <dbReference type="Proteomes" id="UP000515811"/>
    </source>
</evidence>
<keyword evidence="7" id="KW-0625">Polysaccharide transport</keyword>
<dbReference type="InterPro" id="IPR013525">
    <property type="entry name" value="ABC2_TM"/>
</dbReference>
<comment type="similarity">
    <text evidence="2">Belongs to the ABC-2 integral membrane protein family.</text>
</comment>
<keyword evidence="7" id="KW-0762">Sugar transport</keyword>
<dbReference type="AlphaFoldDB" id="A0A7G9RRU6"/>
<dbReference type="Proteomes" id="UP000515811">
    <property type="component" value="Chromosome"/>
</dbReference>
<dbReference type="EMBL" id="CP060714">
    <property type="protein sequence ID" value="QNN58321.1"/>
    <property type="molecule type" value="Genomic_DNA"/>
</dbReference>
<evidence type="ECO:0000256" key="3">
    <source>
        <dbReference type="ARBA" id="ARBA00022448"/>
    </source>
</evidence>
<dbReference type="Pfam" id="PF01061">
    <property type="entry name" value="ABC2_membrane"/>
    <property type="match status" value="1"/>
</dbReference>
<name>A0A7G9RRU6_9BURK</name>